<keyword evidence="4 8" id="KW-0812">Transmembrane</keyword>
<gene>
    <name evidence="10" type="ORF">EHS24_006626</name>
</gene>
<dbReference type="RefSeq" id="XP_028478486.1">
    <property type="nucleotide sequence ID" value="XM_028622034.1"/>
</dbReference>
<evidence type="ECO:0000256" key="6">
    <source>
        <dbReference type="ARBA" id="ARBA00023006"/>
    </source>
</evidence>
<dbReference type="AlphaFoldDB" id="A0A427Y1P1"/>
<evidence type="ECO:0000313" key="11">
    <source>
        <dbReference type="Proteomes" id="UP000279236"/>
    </source>
</evidence>
<feature type="transmembrane region" description="Helical" evidence="8">
    <location>
        <begin position="144"/>
        <end position="164"/>
    </location>
</feature>
<dbReference type="Pfam" id="PF11700">
    <property type="entry name" value="ATG22"/>
    <property type="match status" value="1"/>
</dbReference>
<dbReference type="InterPro" id="IPR036259">
    <property type="entry name" value="MFS_trans_sf"/>
</dbReference>
<feature type="transmembrane region" description="Helical" evidence="8">
    <location>
        <begin position="497"/>
        <end position="516"/>
    </location>
</feature>
<dbReference type="STRING" id="105984.A0A427Y1P1"/>
<keyword evidence="8" id="KW-0926">Vacuole</keyword>
<feature type="compositionally biased region" description="Polar residues" evidence="9">
    <location>
        <begin position="1"/>
        <end position="11"/>
    </location>
</feature>
<reference evidence="10 11" key="1">
    <citation type="submission" date="2018-11" db="EMBL/GenBank/DDBJ databases">
        <title>Genome sequence of Apiotrichum porosum DSM 27194.</title>
        <authorList>
            <person name="Aliyu H."/>
            <person name="Gorte O."/>
            <person name="Ochsenreither K."/>
        </authorList>
    </citation>
    <scope>NUCLEOTIDE SEQUENCE [LARGE SCALE GENOMIC DNA]</scope>
    <source>
        <strain evidence="10 11">DSM 27194</strain>
    </source>
</reference>
<keyword evidence="8" id="KW-0029">Amino-acid transport</keyword>
<evidence type="ECO:0000256" key="4">
    <source>
        <dbReference type="ARBA" id="ARBA00022692"/>
    </source>
</evidence>
<dbReference type="InterPro" id="IPR050495">
    <property type="entry name" value="ATG22/LtaA_families"/>
</dbReference>
<comment type="caution">
    <text evidence="10">The sequence shown here is derived from an EMBL/GenBank/DDBJ whole genome shotgun (WGS) entry which is preliminary data.</text>
</comment>
<dbReference type="Gene3D" id="1.20.1250.20">
    <property type="entry name" value="MFS general substrate transporter like domains"/>
    <property type="match status" value="1"/>
</dbReference>
<evidence type="ECO:0000256" key="3">
    <source>
        <dbReference type="ARBA" id="ARBA00022448"/>
    </source>
</evidence>
<accession>A0A427Y1P1</accession>
<evidence type="ECO:0000256" key="8">
    <source>
        <dbReference type="RuleBase" id="RU363073"/>
    </source>
</evidence>
<comment type="caution">
    <text evidence="8">Lacks conserved residue(s) required for the propagation of feature annotation.</text>
</comment>
<evidence type="ECO:0000313" key="10">
    <source>
        <dbReference type="EMBL" id="RSH85038.1"/>
    </source>
</evidence>
<keyword evidence="3 8" id="KW-0813">Transport</keyword>
<dbReference type="EMBL" id="RSCE01000003">
    <property type="protein sequence ID" value="RSH85038.1"/>
    <property type="molecule type" value="Genomic_DNA"/>
</dbReference>
<evidence type="ECO:0000256" key="9">
    <source>
        <dbReference type="SAM" id="MobiDB-lite"/>
    </source>
</evidence>
<feature type="region of interest" description="Disordered" evidence="9">
    <location>
        <begin position="1"/>
        <end position="29"/>
    </location>
</feature>
<dbReference type="SUPFAM" id="SSF103473">
    <property type="entry name" value="MFS general substrate transporter"/>
    <property type="match status" value="1"/>
</dbReference>
<evidence type="ECO:0000256" key="2">
    <source>
        <dbReference type="ARBA" id="ARBA00006978"/>
    </source>
</evidence>
<feature type="compositionally biased region" description="Basic and acidic residues" evidence="9">
    <location>
        <begin position="12"/>
        <end position="27"/>
    </location>
</feature>
<organism evidence="10 11">
    <name type="scientific">Apiotrichum porosum</name>
    <dbReference type="NCBI Taxonomy" id="105984"/>
    <lineage>
        <taxon>Eukaryota</taxon>
        <taxon>Fungi</taxon>
        <taxon>Dikarya</taxon>
        <taxon>Basidiomycota</taxon>
        <taxon>Agaricomycotina</taxon>
        <taxon>Tremellomycetes</taxon>
        <taxon>Trichosporonales</taxon>
        <taxon>Trichosporonaceae</taxon>
        <taxon>Apiotrichum</taxon>
    </lineage>
</organism>
<dbReference type="PANTHER" id="PTHR23519">
    <property type="entry name" value="AUTOPHAGY-RELATED PROTEIN 22"/>
    <property type="match status" value="1"/>
</dbReference>
<dbReference type="Proteomes" id="UP000279236">
    <property type="component" value="Unassembled WGS sequence"/>
</dbReference>
<feature type="transmembrane region" description="Helical" evidence="8">
    <location>
        <begin position="370"/>
        <end position="388"/>
    </location>
</feature>
<proteinExistence type="inferred from homology"/>
<comment type="function">
    <text evidence="8">Vacuolar effluxer which mediate the efflux of amino acids resulting from autophagic degradation. The release of autophagic amino acids allows the maintenance of protein synthesis and viability during nitrogen starvation.</text>
</comment>
<dbReference type="GeneID" id="39591169"/>
<feature type="transmembrane region" description="Helical" evidence="8">
    <location>
        <begin position="332"/>
        <end position="350"/>
    </location>
</feature>
<keyword evidence="11" id="KW-1185">Reference proteome</keyword>
<evidence type="ECO:0000256" key="5">
    <source>
        <dbReference type="ARBA" id="ARBA00022989"/>
    </source>
</evidence>
<keyword evidence="6 8" id="KW-0072">Autophagy</keyword>
<evidence type="ECO:0000256" key="1">
    <source>
        <dbReference type="ARBA" id="ARBA00004128"/>
    </source>
</evidence>
<dbReference type="GO" id="GO:0005774">
    <property type="term" value="C:vacuolar membrane"/>
    <property type="evidence" value="ECO:0007669"/>
    <property type="project" value="UniProtKB-SubCell"/>
</dbReference>
<dbReference type="GO" id="GO:0006914">
    <property type="term" value="P:autophagy"/>
    <property type="evidence" value="ECO:0007669"/>
    <property type="project" value="UniProtKB-KW"/>
</dbReference>
<feature type="transmembrane region" description="Helical" evidence="8">
    <location>
        <begin position="121"/>
        <end position="138"/>
    </location>
</feature>
<feature type="transmembrane region" description="Helical" evidence="8">
    <location>
        <begin position="400"/>
        <end position="420"/>
    </location>
</feature>
<dbReference type="OrthoDB" id="42657at2759"/>
<comment type="similarity">
    <text evidence="2 8">Belongs to the ATG22 family.</text>
</comment>
<keyword evidence="7 8" id="KW-0472">Membrane</keyword>
<evidence type="ECO:0000256" key="7">
    <source>
        <dbReference type="ARBA" id="ARBA00023136"/>
    </source>
</evidence>
<keyword evidence="5 8" id="KW-1133">Transmembrane helix</keyword>
<comment type="subcellular location">
    <subcellularLocation>
        <location evidence="1 8">Vacuole membrane</location>
        <topology evidence="1 8">Multi-pass membrane protein</topology>
    </subcellularLocation>
</comment>
<sequence length="563" mass="62904">MSSPGDTQVQPDQKEQPHHVEAVERADSPIQEKMVQGLGHDSAGMAVIEQINIIPQTGERMPTTRWEYISFLMMYFQNNGTPIGSQGGNLRMKLIDMQFPDSIIPWGGQHMPMNSFLLDQNGIQFAVNLVFLLLVGPYADYGRWRPWIMISGTVIVTACTFGMIGTYKPSQWQAANALWMLGNLGYSIATTFYQATFPSIARNLPQVLKSEQDVKMGLKTPEEHDIVDQYERSKLYNLCNITGSVLVVIFYGIAIGISYAITHNSTEDGPVIKTFRVLLGYFGVLVLICVVPFFCLHKFRPGQQLPEGTHIWAVGPKQAWQALKSIRQLKHAVLYLIAYTLLQEATGTQWNMTSILQSEHIHFNPVANSAFGLLADLAGGSGTFFMLWFQKRFKVSVKTLTCYGGIMALVPIVWGAIGTWTNKIGFHNTWEFWVLQFWNFQTAAWGSYSITMISEVIPAPKAYMFFALFNTISRTSGFTGPFICSAIIKQANGNTNVAYWFLVGLGVLGVAVLFMVDPVQAKIDNAGYLQREAEELYSAHQRAQQHEIVEHQDMEAATGVVSS</sequence>
<dbReference type="PANTHER" id="PTHR23519:SF5">
    <property type="entry name" value="AUTOPHAGY-RELATED PROTEIN"/>
    <property type="match status" value="1"/>
</dbReference>
<protein>
    <recommendedName>
        <fullName evidence="8">Autophagy-related protein</fullName>
    </recommendedName>
</protein>
<dbReference type="InterPro" id="IPR024671">
    <property type="entry name" value="Atg22-like"/>
</dbReference>
<dbReference type="GO" id="GO:0006865">
    <property type="term" value="P:amino acid transport"/>
    <property type="evidence" value="ECO:0007669"/>
    <property type="project" value="UniProtKB-KW"/>
</dbReference>
<name>A0A427Y1P1_9TREE</name>
<feature type="transmembrane region" description="Helical" evidence="8">
    <location>
        <begin position="463"/>
        <end position="491"/>
    </location>
</feature>
<feature type="transmembrane region" description="Helical" evidence="8">
    <location>
        <begin position="274"/>
        <end position="296"/>
    </location>
</feature>
<feature type="transmembrane region" description="Helical" evidence="8">
    <location>
        <begin position="238"/>
        <end position="262"/>
    </location>
</feature>